<feature type="signal peptide" evidence="1">
    <location>
        <begin position="1"/>
        <end position="21"/>
    </location>
</feature>
<organism evidence="2 3">
    <name type="scientific">Mucilaginibacter corticis</name>
    <dbReference type="NCBI Taxonomy" id="2597670"/>
    <lineage>
        <taxon>Bacteria</taxon>
        <taxon>Pseudomonadati</taxon>
        <taxon>Bacteroidota</taxon>
        <taxon>Sphingobacteriia</taxon>
        <taxon>Sphingobacteriales</taxon>
        <taxon>Sphingobacteriaceae</taxon>
        <taxon>Mucilaginibacter</taxon>
    </lineage>
</organism>
<name>A0A556MFJ6_9SPHI</name>
<feature type="chain" id="PRO_5021931538" evidence="1">
    <location>
        <begin position="22"/>
        <end position="115"/>
    </location>
</feature>
<dbReference type="OrthoDB" id="686440at2"/>
<dbReference type="RefSeq" id="WP_144249912.1">
    <property type="nucleotide sequence ID" value="NZ_VLPK01000004.1"/>
</dbReference>
<dbReference type="EMBL" id="VLPK01000004">
    <property type="protein sequence ID" value="TSJ38630.1"/>
    <property type="molecule type" value="Genomic_DNA"/>
</dbReference>
<sequence>MKNTLFLLIALALLSSCTAKKPLTKTTNVVLIPPPVHETNDGSSFEKALIITATSESTGISAEYAWLYKKYPGNKRAGQSLAYHDKKPYDIIKVTTTDGKSIDTYFDISNFFGKF</sequence>
<gene>
    <name evidence="2" type="ORF">FO440_19140</name>
</gene>
<reference evidence="2 3" key="1">
    <citation type="submission" date="2019-07" db="EMBL/GenBank/DDBJ databases">
        <authorList>
            <person name="Huq M.A."/>
        </authorList>
    </citation>
    <scope>NUCLEOTIDE SEQUENCE [LARGE SCALE GENOMIC DNA]</scope>
    <source>
        <strain evidence="2 3">MAH-19</strain>
    </source>
</reference>
<keyword evidence="1" id="KW-0732">Signal</keyword>
<evidence type="ECO:0000256" key="1">
    <source>
        <dbReference type="SAM" id="SignalP"/>
    </source>
</evidence>
<dbReference type="Proteomes" id="UP000318733">
    <property type="component" value="Unassembled WGS sequence"/>
</dbReference>
<comment type="caution">
    <text evidence="2">The sequence shown here is derived from an EMBL/GenBank/DDBJ whole genome shotgun (WGS) entry which is preliminary data.</text>
</comment>
<proteinExistence type="predicted"/>
<evidence type="ECO:0000313" key="3">
    <source>
        <dbReference type="Proteomes" id="UP000318733"/>
    </source>
</evidence>
<keyword evidence="3" id="KW-1185">Reference proteome</keyword>
<evidence type="ECO:0000313" key="2">
    <source>
        <dbReference type="EMBL" id="TSJ38630.1"/>
    </source>
</evidence>
<protein>
    <submittedName>
        <fullName evidence="2">Uncharacterized protein</fullName>
    </submittedName>
</protein>
<dbReference type="PROSITE" id="PS51257">
    <property type="entry name" value="PROKAR_LIPOPROTEIN"/>
    <property type="match status" value="1"/>
</dbReference>
<dbReference type="AlphaFoldDB" id="A0A556MFJ6"/>
<accession>A0A556MFJ6</accession>